<evidence type="ECO:0000313" key="2">
    <source>
        <dbReference type="EMBL" id="KAK6754399.1"/>
    </source>
</evidence>
<dbReference type="CDD" id="cd05380">
    <property type="entry name" value="CAP_euk"/>
    <property type="match status" value="1"/>
</dbReference>
<evidence type="ECO:0000259" key="1">
    <source>
        <dbReference type="SMART" id="SM00198"/>
    </source>
</evidence>
<comment type="caution">
    <text evidence="2">The sequence shown here is derived from an EMBL/GenBank/DDBJ whole genome shotgun (WGS) entry which is preliminary data.</text>
</comment>
<evidence type="ECO:0000313" key="3">
    <source>
        <dbReference type="Proteomes" id="UP001303046"/>
    </source>
</evidence>
<sequence length="236" mass="27264">MSPIPTLQRISFHSIISTTLLFCCNTRPSQTQELECYNDRMFSTDRHVFLDFHNDGRQRVASGIEPSVIGGFLPAASNMYKLRWSCLLENEMHERLSKCPAEVPPLKGFGQNVMILYEREGTSTIPLKEVRETLREWWSELNINEDVESIPWYTDEDHHNFANMIFAKNTEIGCSYASCEEDERILIGCLYRKNGAVMDQVLYMIGQPCKTDFDCSTYNNSKCTKGGLCRKERFRI</sequence>
<proteinExistence type="predicted"/>
<feature type="domain" description="SCP" evidence="1">
    <location>
        <begin position="44"/>
        <end position="199"/>
    </location>
</feature>
<reference evidence="2 3" key="1">
    <citation type="submission" date="2023-08" db="EMBL/GenBank/DDBJ databases">
        <title>A Necator americanus chromosomal reference genome.</title>
        <authorList>
            <person name="Ilik V."/>
            <person name="Petrzelkova K.J."/>
            <person name="Pardy F."/>
            <person name="Fuh T."/>
            <person name="Niatou-Singa F.S."/>
            <person name="Gouil Q."/>
            <person name="Baker L."/>
            <person name="Ritchie M.E."/>
            <person name="Jex A.R."/>
            <person name="Gazzola D."/>
            <person name="Li H."/>
            <person name="Toshio Fujiwara R."/>
            <person name="Zhan B."/>
            <person name="Aroian R.V."/>
            <person name="Pafco B."/>
            <person name="Schwarz E.M."/>
        </authorList>
    </citation>
    <scope>NUCLEOTIDE SEQUENCE [LARGE SCALE GENOMIC DNA]</scope>
    <source>
        <strain evidence="2 3">Aroian</strain>
        <tissue evidence="2">Whole animal</tissue>
    </source>
</reference>
<accession>A0ABR1DVC6</accession>
<protein>
    <recommendedName>
        <fullName evidence="1">SCP domain-containing protein</fullName>
    </recommendedName>
</protein>
<name>A0ABR1DVC6_NECAM</name>
<dbReference type="InterPro" id="IPR014044">
    <property type="entry name" value="CAP_dom"/>
</dbReference>
<dbReference type="Proteomes" id="UP001303046">
    <property type="component" value="Unassembled WGS sequence"/>
</dbReference>
<dbReference type="SUPFAM" id="SSF55797">
    <property type="entry name" value="PR-1-like"/>
    <property type="match status" value="1"/>
</dbReference>
<keyword evidence="3" id="KW-1185">Reference proteome</keyword>
<dbReference type="InterPro" id="IPR035940">
    <property type="entry name" value="CAP_sf"/>
</dbReference>
<dbReference type="Gene3D" id="3.40.33.10">
    <property type="entry name" value="CAP"/>
    <property type="match status" value="1"/>
</dbReference>
<dbReference type="EMBL" id="JAVFWL010000005">
    <property type="protein sequence ID" value="KAK6754399.1"/>
    <property type="molecule type" value="Genomic_DNA"/>
</dbReference>
<organism evidence="2 3">
    <name type="scientific">Necator americanus</name>
    <name type="common">Human hookworm</name>
    <dbReference type="NCBI Taxonomy" id="51031"/>
    <lineage>
        <taxon>Eukaryota</taxon>
        <taxon>Metazoa</taxon>
        <taxon>Ecdysozoa</taxon>
        <taxon>Nematoda</taxon>
        <taxon>Chromadorea</taxon>
        <taxon>Rhabditida</taxon>
        <taxon>Rhabditina</taxon>
        <taxon>Rhabditomorpha</taxon>
        <taxon>Strongyloidea</taxon>
        <taxon>Ancylostomatidae</taxon>
        <taxon>Bunostominae</taxon>
        <taxon>Necator</taxon>
    </lineage>
</organism>
<dbReference type="SMART" id="SM00198">
    <property type="entry name" value="SCP"/>
    <property type="match status" value="1"/>
</dbReference>
<gene>
    <name evidence="2" type="primary">Necator_chrV.g18210</name>
    <name evidence="2" type="ORF">RB195_013419</name>
</gene>
<dbReference type="Pfam" id="PF00188">
    <property type="entry name" value="CAP"/>
    <property type="match status" value="1"/>
</dbReference>